<sequence length="161" mass="18896">MRLFFFGDYDLMTKMYGICSCNARYCCLHCTASRQRMATPRDEREQSPARTLQTIMDDFQKYEADGSRRSRAKDVSHSIVAKPFLEIDTDHVVLPSLHISLGNFKQMYELEEHCHKLDYTLFKLRVTHADNDDDEEDPTNFDKRVTEEYTKRLTQAKQGLL</sequence>
<protein>
    <submittedName>
        <fullName evidence="1">Uncharacterized protein</fullName>
    </submittedName>
</protein>
<dbReference type="OMA" id="MFEDECH"/>
<evidence type="ECO:0000313" key="2">
    <source>
        <dbReference type="Proteomes" id="UP000887568"/>
    </source>
</evidence>
<dbReference type="EnsemblMetazoa" id="XM_038206673.1">
    <property type="protein sequence ID" value="XP_038062601.1"/>
    <property type="gene ID" value="LOC119733094"/>
</dbReference>
<accession>A0A914AGF5</accession>
<dbReference type="PANTHER" id="PTHR31424">
    <property type="entry name" value="PROTEIN CBG23806"/>
    <property type="match status" value="1"/>
</dbReference>
<dbReference type="RefSeq" id="XP_038062601.1">
    <property type="nucleotide sequence ID" value="XM_038206673.1"/>
</dbReference>
<dbReference type="Proteomes" id="UP000887568">
    <property type="component" value="Unplaced"/>
</dbReference>
<organism evidence="1 2">
    <name type="scientific">Patiria miniata</name>
    <name type="common">Bat star</name>
    <name type="synonym">Asterina miniata</name>
    <dbReference type="NCBI Taxonomy" id="46514"/>
    <lineage>
        <taxon>Eukaryota</taxon>
        <taxon>Metazoa</taxon>
        <taxon>Echinodermata</taxon>
        <taxon>Eleutherozoa</taxon>
        <taxon>Asterozoa</taxon>
        <taxon>Asteroidea</taxon>
        <taxon>Valvatacea</taxon>
        <taxon>Valvatida</taxon>
        <taxon>Asterinidae</taxon>
        <taxon>Patiria</taxon>
    </lineage>
</organism>
<dbReference type="PANTHER" id="PTHR31424:SF3">
    <property type="entry name" value="RING-TYPE DOMAIN-CONTAINING PROTEIN"/>
    <property type="match status" value="1"/>
</dbReference>
<name>A0A914AGF5_PATMI</name>
<dbReference type="OrthoDB" id="10069097at2759"/>
<proteinExistence type="predicted"/>
<dbReference type="GeneID" id="119733094"/>
<dbReference type="AlphaFoldDB" id="A0A914AGF5"/>
<keyword evidence="2" id="KW-1185">Reference proteome</keyword>
<reference evidence="1" key="1">
    <citation type="submission" date="2022-11" db="UniProtKB">
        <authorList>
            <consortium name="EnsemblMetazoa"/>
        </authorList>
    </citation>
    <scope>IDENTIFICATION</scope>
</reference>
<evidence type="ECO:0000313" key="1">
    <source>
        <dbReference type="EnsemblMetazoa" id="XP_038062601.1"/>
    </source>
</evidence>